<comment type="caution">
    <text evidence="1">The sequence shown here is derived from an EMBL/GenBank/DDBJ whole genome shotgun (WGS) entry which is preliminary data.</text>
</comment>
<dbReference type="Proteomes" id="UP000324831">
    <property type="component" value="Unassembled WGS sequence"/>
</dbReference>
<dbReference type="EMBL" id="BIMN01000004">
    <property type="protein sequence ID" value="GCE63790.1"/>
    <property type="molecule type" value="Genomic_DNA"/>
</dbReference>
<proteinExistence type="predicted"/>
<dbReference type="AlphaFoldDB" id="A0A478FUR5"/>
<reference evidence="1 2" key="1">
    <citation type="submission" date="2019-01" db="EMBL/GenBank/DDBJ databases">
        <title>Draft genome sequences of Candidatus Mycoplasma haemohominis SWG34-3 identified from a patient with pyrexia, anemia and liver dysfunction.</title>
        <authorList>
            <person name="Sekizuka T."/>
            <person name="Hattori N."/>
            <person name="Katano H."/>
            <person name="Takuma T."/>
            <person name="Ito T."/>
            <person name="Arai N."/>
            <person name="Yanai R."/>
            <person name="Ishii S."/>
            <person name="Miura Y."/>
            <person name="Tokunaga T."/>
            <person name="Watanabe H."/>
            <person name="Nomura N."/>
            <person name="Eguchi J."/>
            <person name="Arai T."/>
            <person name="Hasegawa H."/>
            <person name="Nakamaki T."/>
            <person name="Wakita T."/>
            <person name="Niki Y."/>
            <person name="Kuroda M."/>
        </authorList>
    </citation>
    <scope>NUCLEOTIDE SEQUENCE [LARGE SCALE GENOMIC DNA]</scope>
    <source>
        <strain evidence="1">SWG34-3</strain>
    </source>
</reference>
<accession>A0A478FUR5</accession>
<evidence type="ECO:0000313" key="2">
    <source>
        <dbReference type="Proteomes" id="UP000324831"/>
    </source>
</evidence>
<protein>
    <recommendedName>
        <fullName evidence="3">Lipoprotein</fullName>
    </recommendedName>
</protein>
<dbReference type="PROSITE" id="PS51257">
    <property type="entry name" value="PROKAR_LIPOPROTEIN"/>
    <property type="match status" value="1"/>
</dbReference>
<name>A0A478FUR5_9MOLU</name>
<evidence type="ECO:0008006" key="3">
    <source>
        <dbReference type="Google" id="ProtNLM"/>
    </source>
</evidence>
<evidence type="ECO:0000313" key="1">
    <source>
        <dbReference type="EMBL" id="GCE63790.1"/>
    </source>
</evidence>
<sequence>MEPLVKSLIGVGFFAVSGCFTAGLFADEINTYKVAWNNEKGVYEKTYLDTSKYQSFYKTAKEKKKEYIGHDEKKITDILIDMTHEELEQIWKQLKKDQTETLGTSDADYQSVRKVASEIAFRCEYWAEGKHNSSSDINYEKFEKFCTLDLDSVSWDADATT</sequence>
<organism evidence="1 2">
    <name type="scientific">Candidatus Mycoplasma haematohominis</name>
    <dbReference type="NCBI Taxonomy" id="1494318"/>
    <lineage>
        <taxon>Bacteria</taxon>
        <taxon>Bacillati</taxon>
        <taxon>Mycoplasmatota</taxon>
        <taxon>Mollicutes</taxon>
        <taxon>Mycoplasmataceae</taxon>
        <taxon>Mycoplasma</taxon>
    </lineage>
</organism>
<gene>
    <name evidence="1" type="ORF">MHSWG343_07970</name>
</gene>